<evidence type="ECO:0000313" key="2">
    <source>
        <dbReference type="EMBL" id="GJT00310.1"/>
    </source>
</evidence>
<dbReference type="PANTHER" id="PTHR35317">
    <property type="entry name" value="OS04G0629600 PROTEIN"/>
    <property type="match status" value="1"/>
</dbReference>
<dbReference type="Proteomes" id="UP001151760">
    <property type="component" value="Unassembled WGS sequence"/>
</dbReference>
<proteinExistence type="predicted"/>
<organism evidence="2 3">
    <name type="scientific">Tanacetum coccineum</name>
    <dbReference type="NCBI Taxonomy" id="301880"/>
    <lineage>
        <taxon>Eukaryota</taxon>
        <taxon>Viridiplantae</taxon>
        <taxon>Streptophyta</taxon>
        <taxon>Embryophyta</taxon>
        <taxon>Tracheophyta</taxon>
        <taxon>Spermatophyta</taxon>
        <taxon>Magnoliopsida</taxon>
        <taxon>eudicotyledons</taxon>
        <taxon>Gunneridae</taxon>
        <taxon>Pentapetalae</taxon>
        <taxon>asterids</taxon>
        <taxon>campanulids</taxon>
        <taxon>Asterales</taxon>
        <taxon>Asteraceae</taxon>
        <taxon>Asteroideae</taxon>
        <taxon>Anthemideae</taxon>
        <taxon>Anthemidinae</taxon>
        <taxon>Tanacetum</taxon>
    </lineage>
</organism>
<comment type="caution">
    <text evidence="2">The sequence shown here is derived from an EMBL/GenBank/DDBJ whole genome shotgun (WGS) entry which is preliminary data.</text>
</comment>
<feature type="region of interest" description="Disordered" evidence="1">
    <location>
        <begin position="222"/>
        <end position="241"/>
    </location>
</feature>
<evidence type="ECO:0000313" key="3">
    <source>
        <dbReference type="Proteomes" id="UP001151760"/>
    </source>
</evidence>
<name>A0ABQ5ACD5_9ASTR</name>
<evidence type="ECO:0000256" key="1">
    <source>
        <dbReference type="SAM" id="MobiDB-lite"/>
    </source>
</evidence>
<dbReference type="PANTHER" id="PTHR35317:SF23">
    <property type="entry name" value="OS04G0629600 PROTEIN"/>
    <property type="match status" value="1"/>
</dbReference>
<dbReference type="SUPFAM" id="SSF57756">
    <property type="entry name" value="Retrovirus zinc finger-like domains"/>
    <property type="match status" value="1"/>
</dbReference>
<protein>
    <submittedName>
        <fullName evidence="2">Ribonuclease H-like domain-containing protein</fullName>
    </submittedName>
</protein>
<dbReference type="InterPro" id="IPR036875">
    <property type="entry name" value="Znf_CCHC_sf"/>
</dbReference>
<sequence>MDLETAQTNTTAKLPLLKQGEYEMWKLRIEQYFQVQDYALWDVIENGNSFKPVAQTTTNADGTSTSLIPGPIFADEKTQKNNDVKVRSMLLMALPNEHLLTFNQYKDAKTLFAAIQTRFDGNDATKKTQKTLLKQMYENFNALSTKSLDSIFNRLQKIVSQLAILGEIISQEDLNLNFLRSLPSEWNTHVMVWRNKPDLDTMSFDDLYNNFKIVKQEVKGTANSSSSSSSQNMAFMSSPSSTNEVNTAYEVNTTNIQVSPASTQVSTASTQVSIANLSDATVYAFLANQPNRSQLIHEDLEQIHEDDLEEMDLKCQLASLSKRTRRFFQKTGRKITINGSDTAGYDKSKVECFNYHKLGHFARECKGSRKQDSRNWNQDNSKRTINVEDTSSKAMLAIDGAGFDWSYMTDDEVPTNMAFMAFSDSEPEFEGYGPKISKSVSENVSKEVRKSPDAPLVEELVLDVDKFEKKTIFPTKIEFIKQQEKPDRKPVKYAKIYISQGPRGNQRNWNNQKSQQLGSDFVIYNKACFVCRSFDHLQTNYNYYQRERVVSGSNYTRVNYNYSAQKAYPSVQRNIVPRAVLMKNGPRTLNTARPVNTAHPKTTVYSARPMPKAVNTARPNTTVVNAVRENKVNVVKASTYFKELDGGYVTFGGGAKGERITGKGTLKTGKLDFEDVYFVKELQFNLFCVSQMCDKKNNVLFTDTECFVLSPDFKLTDESQVLLKAPRKNNMYSVDMENIVPKESLTYLVAKATLDESML</sequence>
<reference evidence="2" key="2">
    <citation type="submission" date="2022-01" db="EMBL/GenBank/DDBJ databases">
        <authorList>
            <person name="Yamashiro T."/>
            <person name="Shiraishi A."/>
            <person name="Satake H."/>
            <person name="Nakayama K."/>
        </authorList>
    </citation>
    <scope>NUCLEOTIDE SEQUENCE</scope>
</reference>
<accession>A0ABQ5ACD5</accession>
<reference evidence="2" key="1">
    <citation type="journal article" date="2022" name="Int. J. Mol. Sci.">
        <title>Draft Genome of Tanacetum Coccineum: Genomic Comparison of Closely Related Tanacetum-Family Plants.</title>
        <authorList>
            <person name="Yamashiro T."/>
            <person name="Shiraishi A."/>
            <person name="Nakayama K."/>
            <person name="Satake H."/>
        </authorList>
    </citation>
    <scope>NUCLEOTIDE SEQUENCE</scope>
</reference>
<dbReference type="EMBL" id="BQNB010012185">
    <property type="protein sequence ID" value="GJT00310.1"/>
    <property type="molecule type" value="Genomic_DNA"/>
</dbReference>
<dbReference type="Pfam" id="PF14223">
    <property type="entry name" value="Retrotran_gag_2"/>
    <property type="match status" value="1"/>
</dbReference>
<gene>
    <name evidence="2" type="ORF">Tco_0821479</name>
</gene>
<keyword evidence="3" id="KW-1185">Reference proteome</keyword>